<keyword evidence="1" id="KW-0863">Zinc-finger</keyword>
<dbReference type="PANTHER" id="PTHR22639">
    <property type="entry name" value="GAG-RELATED PROTEIN"/>
    <property type="match status" value="1"/>
</dbReference>
<evidence type="ECO:0000313" key="4">
    <source>
        <dbReference type="Proteomes" id="UP001148838"/>
    </source>
</evidence>
<keyword evidence="1" id="KW-0479">Metal-binding</keyword>
<gene>
    <name evidence="3" type="ORF">ANN_09109</name>
</gene>
<keyword evidence="1" id="KW-0862">Zinc</keyword>
<accession>A0ABQ8TMK1</accession>
<keyword evidence="4" id="KW-1185">Reference proteome</keyword>
<dbReference type="InterPro" id="IPR042509">
    <property type="entry name" value="ZCCHC3"/>
</dbReference>
<dbReference type="EMBL" id="JAJSOF020000005">
    <property type="protein sequence ID" value="KAJ4447109.1"/>
    <property type="molecule type" value="Genomic_DNA"/>
</dbReference>
<comment type="caution">
    <text evidence="3">The sequence shown here is derived from an EMBL/GenBank/DDBJ whole genome shotgun (WGS) entry which is preliminary data.</text>
</comment>
<evidence type="ECO:0000256" key="1">
    <source>
        <dbReference type="PROSITE-ProRule" id="PRU00047"/>
    </source>
</evidence>
<dbReference type="InterPro" id="IPR001878">
    <property type="entry name" value="Znf_CCHC"/>
</dbReference>
<evidence type="ECO:0000259" key="2">
    <source>
        <dbReference type="PROSITE" id="PS50158"/>
    </source>
</evidence>
<name>A0ABQ8TMK1_PERAM</name>
<dbReference type="PANTHER" id="PTHR22639:SF3">
    <property type="entry name" value="ZINC FINGER CCHC DOMAIN-CONTAINING PROTEIN 3"/>
    <property type="match status" value="1"/>
</dbReference>
<dbReference type="Proteomes" id="UP001148838">
    <property type="component" value="Unassembled WGS sequence"/>
</dbReference>
<proteinExistence type="predicted"/>
<sequence length="226" mass="25691">MAHIQRKNTIKITFPAAAAKPTALELHNCVDAELNITPDQVEMIQLNTLERSIYLKLTSVTQYERLMNTYEGEVNFKYDNQSIIKVSFQRADINAITMRIFNVPPEVENNLVNQSLSQYGTVKTIRAELWSTQYKFPVNNGVRAVRIEMQKHIPSKLIIGGYTAVIHYPGQPQLCYICGESSHLRSECPRRKFSFPVTVAGRKPLLSEVVGECQQTYVISLISQQI</sequence>
<evidence type="ECO:0000313" key="3">
    <source>
        <dbReference type="EMBL" id="KAJ4447109.1"/>
    </source>
</evidence>
<organism evidence="3 4">
    <name type="scientific">Periplaneta americana</name>
    <name type="common">American cockroach</name>
    <name type="synonym">Blatta americana</name>
    <dbReference type="NCBI Taxonomy" id="6978"/>
    <lineage>
        <taxon>Eukaryota</taxon>
        <taxon>Metazoa</taxon>
        <taxon>Ecdysozoa</taxon>
        <taxon>Arthropoda</taxon>
        <taxon>Hexapoda</taxon>
        <taxon>Insecta</taxon>
        <taxon>Pterygota</taxon>
        <taxon>Neoptera</taxon>
        <taxon>Polyneoptera</taxon>
        <taxon>Dictyoptera</taxon>
        <taxon>Blattodea</taxon>
        <taxon>Blattoidea</taxon>
        <taxon>Blattidae</taxon>
        <taxon>Blattinae</taxon>
        <taxon>Periplaneta</taxon>
    </lineage>
</organism>
<reference evidence="3 4" key="1">
    <citation type="journal article" date="2022" name="Allergy">
        <title>Genome assembly and annotation of Periplaneta americana reveal a comprehensive cockroach allergen profile.</title>
        <authorList>
            <person name="Wang L."/>
            <person name="Xiong Q."/>
            <person name="Saelim N."/>
            <person name="Wang L."/>
            <person name="Nong W."/>
            <person name="Wan A.T."/>
            <person name="Shi M."/>
            <person name="Liu X."/>
            <person name="Cao Q."/>
            <person name="Hui J.H.L."/>
            <person name="Sookrung N."/>
            <person name="Leung T.F."/>
            <person name="Tungtrongchitr A."/>
            <person name="Tsui S.K.W."/>
        </authorList>
    </citation>
    <scope>NUCLEOTIDE SEQUENCE [LARGE SCALE GENOMIC DNA]</scope>
    <source>
        <strain evidence="3">PWHHKU_190912</strain>
    </source>
</reference>
<feature type="domain" description="CCHC-type" evidence="2">
    <location>
        <begin position="175"/>
        <end position="190"/>
    </location>
</feature>
<protein>
    <recommendedName>
        <fullName evidence="2">CCHC-type domain-containing protein</fullName>
    </recommendedName>
</protein>
<dbReference type="PROSITE" id="PS50158">
    <property type="entry name" value="ZF_CCHC"/>
    <property type="match status" value="1"/>
</dbReference>